<keyword evidence="1" id="KW-0472">Membrane</keyword>
<reference evidence="2 3" key="1">
    <citation type="submission" date="2019-07" db="EMBL/GenBank/DDBJ databases">
        <title>Complete genome of Crassaminicella thermophila SY095.</title>
        <authorList>
            <person name="Li X."/>
        </authorList>
    </citation>
    <scope>NUCLEOTIDE SEQUENCE [LARGE SCALE GENOMIC DNA]</scope>
    <source>
        <strain evidence="2 3">SY095</strain>
    </source>
</reference>
<sequence length="260" mass="30515">MAKGKHENPPGIRKKCIFNKKRYIGYCFKLFSWAIVISALIFTLFYIQIHTYAIDNLKVAVTSIFSLLILYLLFMGCPINKESIVEKEHSKTYNHMFTLVYFIKNQILKSVINSEREHLKSCIEQKIKEWYDSDRDIDLGALIVRINGDFFNDILPKDTEQGIKELMKQNSLGILKLYDEKDSTLLDKLINLFDKELIEYGARLIDIANFINNHQYNKVTEVEIQRCIDENLKKDKVKITYKADDKYIYEALFKLNSTNP</sequence>
<protein>
    <submittedName>
        <fullName evidence="2">Uncharacterized protein</fullName>
    </submittedName>
</protein>
<dbReference type="RefSeq" id="WP_148809842.1">
    <property type="nucleotide sequence ID" value="NZ_CP042243.1"/>
</dbReference>
<evidence type="ECO:0000313" key="3">
    <source>
        <dbReference type="Proteomes" id="UP000324646"/>
    </source>
</evidence>
<evidence type="ECO:0000256" key="1">
    <source>
        <dbReference type="SAM" id="Phobius"/>
    </source>
</evidence>
<feature type="transmembrane region" description="Helical" evidence="1">
    <location>
        <begin position="23"/>
        <end position="47"/>
    </location>
</feature>
<dbReference type="AlphaFoldDB" id="A0A5C0SEE2"/>
<name>A0A5C0SEE2_CRATE</name>
<keyword evidence="1" id="KW-1133">Transmembrane helix</keyword>
<dbReference type="OrthoDB" id="9959909at2"/>
<dbReference type="KEGG" id="crs:FQB35_10310"/>
<gene>
    <name evidence="2" type="ORF">FQB35_10310</name>
</gene>
<feature type="transmembrane region" description="Helical" evidence="1">
    <location>
        <begin position="59"/>
        <end position="79"/>
    </location>
</feature>
<organism evidence="2 3">
    <name type="scientific">Crassaminicella thermophila</name>
    <dbReference type="NCBI Taxonomy" id="2599308"/>
    <lineage>
        <taxon>Bacteria</taxon>
        <taxon>Bacillati</taxon>
        <taxon>Bacillota</taxon>
        <taxon>Clostridia</taxon>
        <taxon>Eubacteriales</taxon>
        <taxon>Clostridiaceae</taxon>
        <taxon>Crassaminicella</taxon>
    </lineage>
</organism>
<dbReference type="Proteomes" id="UP000324646">
    <property type="component" value="Chromosome"/>
</dbReference>
<dbReference type="EMBL" id="CP042243">
    <property type="protein sequence ID" value="QEK12691.1"/>
    <property type="molecule type" value="Genomic_DNA"/>
</dbReference>
<keyword evidence="1" id="KW-0812">Transmembrane</keyword>
<evidence type="ECO:0000313" key="2">
    <source>
        <dbReference type="EMBL" id="QEK12691.1"/>
    </source>
</evidence>
<proteinExistence type="predicted"/>
<keyword evidence="3" id="KW-1185">Reference proteome</keyword>
<accession>A0A5C0SEE2</accession>